<dbReference type="RefSeq" id="WP_328338020.1">
    <property type="nucleotide sequence ID" value="NZ_CP107906.1"/>
</dbReference>
<dbReference type="Proteomes" id="UP001341259">
    <property type="component" value="Chromosome"/>
</dbReference>
<accession>A0ABZ1NR00</accession>
<sequence length="58" mass="6187">MEARILRPVVVTDGPNRRSRAAAGRSKTLPGDRKAMVPGEFEVIGVVQLAQEVAETVG</sequence>
<name>A0ABZ1NR00_STRVL</name>
<evidence type="ECO:0000313" key="2">
    <source>
        <dbReference type="Proteomes" id="UP001341259"/>
    </source>
</evidence>
<organism evidence="1 2">
    <name type="scientific">Streptomyces violaceus</name>
    <name type="common">Streptomyces venezuelae</name>
    <dbReference type="NCBI Taxonomy" id="1936"/>
    <lineage>
        <taxon>Bacteria</taxon>
        <taxon>Bacillati</taxon>
        <taxon>Actinomycetota</taxon>
        <taxon>Actinomycetes</taxon>
        <taxon>Kitasatosporales</taxon>
        <taxon>Streptomycetaceae</taxon>
        <taxon>Streptomyces</taxon>
    </lineage>
</organism>
<protein>
    <submittedName>
        <fullName evidence="1">Uncharacterized protein</fullName>
    </submittedName>
</protein>
<proteinExistence type="predicted"/>
<dbReference type="EMBL" id="CP107906">
    <property type="protein sequence ID" value="WUG93747.1"/>
    <property type="molecule type" value="Genomic_DNA"/>
</dbReference>
<gene>
    <name evidence="1" type="ORF">OHB29_12210</name>
</gene>
<keyword evidence="2" id="KW-1185">Reference proteome</keyword>
<evidence type="ECO:0000313" key="1">
    <source>
        <dbReference type="EMBL" id="WUG93747.1"/>
    </source>
</evidence>
<reference evidence="1 2" key="1">
    <citation type="submission" date="2022-10" db="EMBL/GenBank/DDBJ databases">
        <title>The complete genomes of actinobacterial strains from the NBC collection.</title>
        <authorList>
            <person name="Joergensen T.S."/>
            <person name="Alvarez Arevalo M."/>
            <person name="Sterndorff E.B."/>
            <person name="Faurdal D."/>
            <person name="Vuksanovic O."/>
            <person name="Mourched A.-S."/>
            <person name="Charusanti P."/>
            <person name="Shaw S."/>
            <person name="Blin K."/>
            <person name="Weber T."/>
        </authorList>
    </citation>
    <scope>NUCLEOTIDE SEQUENCE [LARGE SCALE GENOMIC DNA]</scope>
    <source>
        <strain evidence="1 2">NBC_00456</strain>
    </source>
</reference>